<reference evidence="1 2" key="1">
    <citation type="journal article" date="2012" name="PLoS ONE">
        <title>The genome characteristics and predicted function of methyl-group oxidation pathway in the obligate aceticlastic methanogens, Methanosaeta spp.</title>
        <authorList>
            <person name="Zhu J."/>
            <person name="Zheng H."/>
            <person name="Ai G."/>
            <person name="Zhang G."/>
            <person name="Liu D."/>
            <person name="Liu X."/>
            <person name="Dong X."/>
        </authorList>
    </citation>
    <scope>NUCLEOTIDE SEQUENCE [LARGE SCALE GENOMIC DNA]</scope>
    <source>
        <strain evidence="1 2">6Ac</strain>
    </source>
</reference>
<name>G7WR99_METH6</name>
<dbReference type="Pfam" id="PF02452">
    <property type="entry name" value="PemK_toxin"/>
    <property type="match status" value="1"/>
</dbReference>
<evidence type="ECO:0000313" key="1">
    <source>
        <dbReference type="EMBL" id="AET65560.1"/>
    </source>
</evidence>
<dbReference type="HOGENOM" id="CLU_121823_6_1_2"/>
<accession>G7WR99</accession>
<keyword evidence="2" id="KW-1185">Reference proteome</keyword>
<evidence type="ECO:0000313" key="2">
    <source>
        <dbReference type="Proteomes" id="UP000005877"/>
    </source>
</evidence>
<dbReference type="InterPro" id="IPR011067">
    <property type="entry name" value="Plasmid_toxin/cell-grow_inhib"/>
</dbReference>
<dbReference type="Gene3D" id="2.30.30.110">
    <property type="match status" value="1"/>
</dbReference>
<dbReference type="AlphaFoldDB" id="G7WR99"/>
<dbReference type="Proteomes" id="UP000005877">
    <property type="component" value="Chromosome"/>
</dbReference>
<gene>
    <name evidence="1" type="ordered locus">Mhar_2208</name>
</gene>
<dbReference type="KEGG" id="mhi:Mhar_2208"/>
<proteinExistence type="predicted"/>
<dbReference type="InterPro" id="IPR003477">
    <property type="entry name" value="PemK-like"/>
</dbReference>
<organism evidence="1 2">
    <name type="scientific">Methanothrix harundinacea (strain 6Ac)</name>
    <name type="common">Methanosaeta harundinacea</name>
    <dbReference type="NCBI Taxonomy" id="1110509"/>
    <lineage>
        <taxon>Archaea</taxon>
        <taxon>Methanobacteriati</taxon>
        <taxon>Methanobacteriota</taxon>
        <taxon>Stenosarchaea group</taxon>
        <taxon>Methanomicrobia</taxon>
        <taxon>Methanotrichales</taxon>
        <taxon>Methanotrichaceae</taxon>
        <taxon>Methanothrix</taxon>
    </lineage>
</organism>
<dbReference type="GO" id="GO:0003677">
    <property type="term" value="F:DNA binding"/>
    <property type="evidence" value="ECO:0007669"/>
    <property type="project" value="InterPro"/>
</dbReference>
<dbReference type="SUPFAM" id="SSF50118">
    <property type="entry name" value="Cell growth inhibitor/plasmid maintenance toxic component"/>
    <property type="match status" value="1"/>
</dbReference>
<sequence>MSSKRRPALLLRKYRDDVIVAYIYSRVPERLSPAEVLVSSASASFKGTGLLTDSVIMLNKPATVEKRLIIRVLGEADDDLKAEINFKLR</sequence>
<dbReference type="EMBL" id="CP003117">
    <property type="protein sequence ID" value="AET65560.1"/>
    <property type="molecule type" value="Genomic_DNA"/>
</dbReference>
<protein>
    <submittedName>
        <fullName evidence="1">Uncharacterized protein</fullName>
    </submittedName>
</protein>